<dbReference type="PANTHER" id="PTHR35076:SF1">
    <property type="entry name" value="TUBULIN EPSILON AND DELTA COMPLEX PROTEIN 1"/>
    <property type="match status" value="1"/>
</dbReference>
<evidence type="ECO:0000256" key="1">
    <source>
        <dbReference type="SAM" id="Coils"/>
    </source>
</evidence>
<feature type="coiled-coil region" evidence="1">
    <location>
        <begin position="333"/>
        <end position="360"/>
    </location>
</feature>
<accession>A0ABP1NQ10</accession>
<evidence type="ECO:0000259" key="2">
    <source>
        <dbReference type="Pfam" id="PF14970"/>
    </source>
</evidence>
<organism evidence="3 4">
    <name type="scientific">Xylocopa violacea</name>
    <name type="common">Violet carpenter bee</name>
    <name type="synonym">Apis violacea</name>
    <dbReference type="NCBI Taxonomy" id="135666"/>
    <lineage>
        <taxon>Eukaryota</taxon>
        <taxon>Metazoa</taxon>
        <taxon>Ecdysozoa</taxon>
        <taxon>Arthropoda</taxon>
        <taxon>Hexapoda</taxon>
        <taxon>Insecta</taxon>
        <taxon>Pterygota</taxon>
        <taxon>Neoptera</taxon>
        <taxon>Endopterygota</taxon>
        <taxon>Hymenoptera</taxon>
        <taxon>Apocrita</taxon>
        <taxon>Aculeata</taxon>
        <taxon>Apoidea</taxon>
        <taxon>Anthophila</taxon>
        <taxon>Apidae</taxon>
        <taxon>Xylocopa</taxon>
        <taxon>Xylocopa</taxon>
    </lineage>
</organism>
<evidence type="ECO:0000313" key="4">
    <source>
        <dbReference type="Proteomes" id="UP001642520"/>
    </source>
</evidence>
<comment type="caution">
    <text evidence="3">The sequence shown here is derived from an EMBL/GenBank/DDBJ whole genome shotgun (WGS) entry which is preliminary data.</text>
</comment>
<sequence length="370" mass="42527">MSDIKSVLSLLCQHFNLSINVAMKPEYFRLAKFNSTDENVSGAFWKTLNILSYYAVKEKYAEIDFQQYDIVWSTKLYFALLKYSTIEFYSLNEHSKNTRALLLAFAWILGTQNILSIITRINLSNSVLGRECSYSKNSLDKKETEYNVPETLTAQINNILYLNGKVNYNIKAISELISERTKLVNKAHAASINVSGLPHLSVSEAALIKRIATANKNEISNEDKKYIKELSTIANLLDLHMKWLKKEHVFFEWMVTVVEEHKKSLSVSLEDINWNEVSKFISLLQCLTHERLEALLSKKESKDSQDYKPNFISRLLKVQDNGTEMENWLSEISVELNKKTDNLAKRKEELSKELAQVLQSIPSCVQVSFS</sequence>
<keyword evidence="4" id="KW-1185">Reference proteome</keyword>
<dbReference type="PANTHER" id="PTHR35076">
    <property type="entry name" value="TUBULIN EPSILON AND DELTA COMPLEX PROTEIN 1"/>
    <property type="match status" value="1"/>
</dbReference>
<dbReference type="Pfam" id="PF14970">
    <property type="entry name" value="TEDC1"/>
    <property type="match status" value="1"/>
</dbReference>
<reference evidence="3 4" key="1">
    <citation type="submission" date="2024-08" db="EMBL/GenBank/DDBJ databases">
        <authorList>
            <person name="Will J Nash"/>
            <person name="Angela Man"/>
            <person name="Seanna McTaggart"/>
            <person name="Kendall Baker"/>
            <person name="Tom Barker"/>
            <person name="Leah Catchpole"/>
            <person name="Alex Durrant"/>
            <person name="Karim Gharbi"/>
            <person name="Naomi Irish"/>
            <person name="Gemy Kaithakottil"/>
            <person name="Debby Ku"/>
            <person name="Aaliyah Providence"/>
            <person name="Felix Shaw"/>
            <person name="David Swarbreck"/>
            <person name="Chris Watkins"/>
            <person name="Ann M. McCartney"/>
            <person name="Giulio Formenti"/>
            <person name="Alice Mouton"/>
            <person name="Noel Vella"/>
            <person name="Bjorn M von Reumont"/>
            <person name="Adriana Vella"/>
            <person name="Wilfried Haerty"/>
        </authorList>
    </citation>
    <scope>NUCLEOTIDE SEQUENCE [LARGE SCALE GENOMIC DNA]</scope>
</reference>
<dbReference type="InterPro" id="IPR027996">
    <property type="entry name" value="TEDC1_dom"/>
</dbReference>
<feature type="domain" description="Tubulin epsilon and delta complex protein 1" evidence="2">
    <location>
        <begin position="83"/>
        <end position="259"/>
    </location>
</feature>
<protein>
    <recommendedName>
        <fullName evidence="2">Tubulin epsilon and delta complex protein 1 domain-containing protein</fullName>
    </recommendedName>
</protein>
<proteinExistence type="predicted"/>
<dbReference type="Proteomes" id="UP001642520">
    <property type="component" value="Unassembled WGS sequence"/>
</dbReference>
<dbReference type="InterPro" id="IPR043535">
    <property type="entry name" value="TEDC1"/>
</dbReference>
<evidence type="ECO:0000313" key="3">
    <source>
        <dbReference type="EMBL" id="CAL7943115.1"/>
    </source>
</evidence>
<name>A0ABP1NQ10_XYLVO</name>
<dbReference type="EMBL" id="CAXAJV020001293">
    <property type="protein sequence ID" value="CAL7943115.1"/>
    <property type="molecule type" value="Genomic_DNA"/>
</dbReference>
<keyword evidence="1" id="KW-0175">Coiled coil</keyword>
<gene>
    <name evidence="3" type="ORF">XYLVIOL_LOCUS5891</name>
</gene>